<dbReference type="Pfam" id="PF04355">
    <property type="entry name" value="BamE"/>
    <property type="match status" value="1"/>
</dbReference>
<dbReference type="Proteomes" id="UP000199555">
    <property type="component" value="Unassembled WGS sequence"/>
</dbReference>
<dbReference type="AlphaFoldDB" id="A0A1G9ILM9"/>
<feature type="signal peptide" evidence="3">
    <location>
        <begin position="1"/>
        <end position="21"/>
    </location>
</feature>
<dbReference type="Gene3D" id="3.30.1450.10">
    <property type="match status" value="1"/>
</dbReference>
<evidence type="ECO:0000259" key="4">
    <source>
        <dbReference type="Pfam" id="PF04355"/>
    </source>
</evidence>
<dbReference type="GO" id="GO:0019867">
    <property type="term" value="C:outer membrane"/>
    <property type="evidence" value="ECO:0007669"/>
    <property type="project" value="InterPro"/>
</dbReference>
<dbReference type="STRING" id="525640.SAMN04487971_10849"/>
<feature type="domain" description="Outer membrane protein assembly factor BamE" evidence="4">
    <location>
        <begin position="31"/>
        <end position="106"/>
    </location>
</feature>
<name>A0A1G9ILM9_9RHOB</name>
<dbReference type="InterPro" id="IPR007450">
    <property type="entry name" value="BamE_dom"/>
</dbReference>
<evidence type="ECO:0000256" key="3">
    <source>
        <dbReference type="SAM" id="SignalP"/>
    </source>
</evidence>
<organism evidence="5 6">
    <name type="scientific">Paracoccus chinensis</name>
    <dbReference type="NCBI Taxonomy" id="525640"/>
    <lineage>
        <taxon>Bacteria</taxon>
        <taxon>Pseudomonadati</taxon>
        <taxon>Pseudomonadota</taxon>
        <taxon>Alphaproteobacteria</taxon>
        <taxon>Rhodobacterales</taxon>
        <taxon>Paracoccaceae</taxon>
        <taxon>Paracoccus</taxon>
    </lineage>
</organism>
<evidence type="ECO:0000256" key="2">
    <source>
        <dbReference type="ARBA" id="ARBA00023136"/>
    </source>
</evidence>
<dbReference type="InterPro" id="IPR037873">
    <property type="entry name" value="BamE-like"/>
</dbReference>
<evidence type="ECO:0000313" key="5">
    <source>
        <dbReference type="EMBL" id="SDL26037.1"/>
    </source>
</evidence>
<protein>
    <submittedName>
        <fullName evidence="5">Beta-barrel assembly machine subunit BamE</fullName>
    </submittedName>
</protein>
<keyword evidence="1 3" id="KW-0732">Signal</keyword>
<reference evidence="6" key="1">
    <citation type="submission" date="2016-10" db="EMBL/GenBank/DDBJ databases">
        <authorList>
            <person name="Varghese N."/>
            <person name="Submissions S."/>
        </authorList>
    </citation>
    <scope>NUCLEOTIDE SEQUENCE [LARGE SCALE GENOMIC DNA]</scope>
    <source>
        <strain evidence="6">CGMCC 1.7655</strain>
    </source>
</reference>
<proteinExistence type="predicted"/>
<feature type="chain" id="PRO_5011518242" evidence="3">
    <location>
        <begin position="22"/>
        <end position="154"/>
    </location>
</feature>
<dbReference type="PROSITE" id="PS51257">
    <property type="entry name" value="PROKAR_LIPOPROTEIN"/>
    <property type="match status" value="1"/>
</dbReference>
<sequence length="154" mass="16650">MSMTRRRAIALALAAPLVAAAGCTRMYRNHGHVPTDDELAAVVVGQTRRDDLEMLVGRPGSQGVLTGSSWYYVGSRWEHYAMNAPREVDRQVVAISFDEAGVVTNVERFGLERGRIVTLSRRVTDNGVQGSGLLRQLLGNVGRVDAGSLLGGEN</sequence>
<evidence type="ECO:0000313" key="6">
    <source>
        <dbReference type="Proteomes" id="UP000199555"/>
    </source>
</evidence>
<dbReference type="OrthoDB" id="7203955at2"/>
<keyword evidence="2" id="KW-0472">Membrane</keyword>
<keyword evidence="6" id="KW-1185">Reference proteome</keyword>
<evidence type="ECO:0000256" key="1">
    <source>
        <dbReference type="ARBA" id="ARBA00022729"/>
    </source>
</evidence>
<gene>
    <name evidence="5" type="ORF">SAMN04487971_10849</name>
</gene>
<dbReference type="EMBL" id="FNGE01000008">
    <property type="protein sequence ID" value="SDL26037.1"/>
    <property type="molecule type" value="Genomic_DNA"/>
</dbReference>
<dbReference type="RefSeq" id="WP_090755346.1">
    <property type="nucleotide sequence ID" value="NZ_FNGE01000008.1"/>
</dbReference>
<accession>A0A1G9ILM9</accession>